<dbReference type="Pfam" id="PF00240">
    <property type="entry name" value="ubiquitin"/>
    <property type="match status" value="1"/>
</dbReference>
<dbReference type="AlphaFoldDB" id="A0A5N6Q8E1"/>
<dbReference type="EMBL" id="CM017321">
    <property type="protein sequence ID" value="KAE7995488.1"/>
    <property type="molecule type" value="Genomic_DNA"/>
</dbReference>
<dbReference type="Gene3D" id="3.10.20.90">
    <property type="entry name" value="Phosphatidylinositol 3-kinase Catalytic Subunit, Chain A, domain 1"/>
    <property type="match status" value="2"/>
</dbReference>
<dbReference type="SUPFAM" id="SSF54236">
    <property type="entry name" value="Ubiquitin-like"/>
    <property type="match status" value="2"/>
</dbReference>
<sequence>MVITIFHFGVSYPLEIPRAARIVEVKMEIEKIFDMLPAKMDLAYNAVWLRRDELTLLDYQIPSGAKLILYKNFLVWIRIDPCRRYSLMVNDETTVGDLKEMFHANSGLHIMRSNLQYPKDHDLNDGCFLWSYGIIDESEIYIDHLW</sequence>
<feature type="domain" description="Ubiquitin-like" evidence="1">
    <location>
        <begin position="10"/>
        <end position="70"/>
    </location>
</feature>
<dbReference type="Proteomes" id="UP000327013">
    <property type="component" value="Chromosome 1"/>
</dbReference>
<protein>
    <recommendedName>
        <fullName evidence="1">Ubiquitin-like domain-containing protein</fullName>
    </recommendedName>
</protein>
<name>A0A5N6Q8E1_9ROSI</name>
<keyword evidence="3" id="KW-1185">Reference proteome</keyword>
<dbReference type="CDD" id="cd17039">
    <property type="entry name" value="Ubl_ubiquitin_like"/>
    <property type="match status" value="2"/>
</dbReference>
<accession>A0A5N6Q8E1</accession>
<organism evidence="2 3">
    <name type="scientific">Carpinus fangiana</name>
    <dbReference type="NCBI Taxonomy" id="176857"/>
    <lineage>
        <taxon>Eukaryota</taxon>
        <taxon>Viridiplantae</taxon>
        <taxon>Streptophyta</taxon>
        <taxon>Embryophyta</taxon>
        <taxon>Tracheophyta</taxon>
        <taxon>Spermatophyta</taxon>
        <taxon>Magnoliopsida</taxon>
        <taxon>eudicotyledons</taxon>
        <taxon>Gunneridae</taxon>
        <taxon>Pentapetalae</taxon>
        <taxon>rosids</taxon>
        <taxon>fabids</taxon>
        <taxon>Fagales</taxon>
        <taxon>Betulaceae</taxon>
        <taxon>Carpinus</taxon>
    </lineage>
</organism>
<reference evidence="2 3" key="1">
    <citation type="submission" date="2019-06" db="EMBL/GenBank/DDBJ databases">
        <title>A chromosomal-level reference genome of Carpinus fangiana (Coryloideae, Betulaceae).</title>
        <authorList>
            <person name="Yang X."/>
            <person name="Wang Z."/>
            <person name="Zhang L."/>
            <person name="Hao G."/>
            <person name="Liu J."/>
            <person name="Yang Y."/>
        </authorList>
    </citation>
    <scope>NUCLEOTIDE SEQUENCE [LARGE SCALE GENOMIC DNA]</scope>
    <source>
        <strain evidence="2">Cfa_2016G</strain>
        <tissue evidence="2">Leaf</tissue>
    </source>
</reference>
<dbReference type="OrthoDB" id="1525569at2759"/>
<dbReference type="InterPro" id="IPR000626">
    <property type="entry name" value="Ubiquitin-like_dom"/>
</dbReference>
<evidence type="ECO:0000313" key="3">
    <source>
        <dbReference type="Proteomes" id="UP000327013"/>
    </source>
</evidence>
<evidence type="ECO:0000259" key="1">
    <source>
        <dbReference type="Pfam" id="PF00240"/>
    </source>
</evidence>
<dbReference type="InterPro" id="IPR029071">
    <property type="entry name" value="Ubiquitin-like_domsf"/>
</dbReference>
<gene>
    <name evidence="2" type="ORF">FH972_000272</name>
</gene>
<proteinExistence type="predicted"/>
<evidence type="ECO:0000313" key="2">
    <source>
        <dbReference type="EMBL" id="KAE7995488.1"/>
    </source>
</evidence>